<dbReference type="InterPro" id="IPR024967">
    <property type="entry name" value="DNA-bd_IS481-type"/>
</dbReference>
<organism evidence="3 4">
    <name type="scientific">Candidatus Lumbricidiphila eiseniae</name>
    <dbReference type="NCBI Taxonomy" id="1969409"/>
    <lineage>
        <taxon>Bacteria</taxon>
        <taxon>Bacillati</taxon>
        <taxon>Actinomycetota</taxon>
        <taxon>Actinomycetes</taxon>
        <taxon>Micrococcales</taxon>
        <taxon>Microbacteriaceae</taxon>
        <taxon>Candidatus Lumbricidiphila</taxon>
    </lineage>
</organism>
<feature type="domain" description="DNA-binding" evidence="2">
    <location>
        <begin position="3"/>
        <end position="75"/>
    </location>
</feature>
<sequence length="75" mass="8661">MFHANAVLAPVQRLRIVRLIVDEGWPVAHAAQVFHVLWPAAKRWAERYAVMGRDGLQDRSSRPHRSPNRTRPELV</sequence>
<dbReference type="SUPFAM" id="SSF46689">
    <property type="entry name" value="Homeodomain-like"/>
    <property type="match status" value="1"/>
</dbReference>
<evidence type="ECO:0000259" key="2">
    <source>
        <dbReference type="Pfam" id="PF13011"/>
    </source>
</evidence>
<dbReference type="InterPro" id="IPR009057">
    <property type="entry name" value="Homeodomain-like_sf"/>
</dbReference>
<proteinExistence type="predicted"/>
<feature type="region of interest" description="Disordered" evidence="1">
    <location>
        <begin position="54"/>
        <end position="75"/>
    </location>
</feature>
<gene>
    <name evidence="3" type="ORF">B5766_12605</name>
</gene>
<evidence type="ECO:0000256" key="1">
    <source>
        <dbReference type="SAM" id="MobiDB-lite"/>
    </source>
</evidence>
<dbReference type="Pfam" id="PF13011">
    <property type="entry name" value="LZ_Tnp_IS481"/>
    <property type="match status" value="1"/>
</dbReference>
<feature type="non-terminal residue" evidence="3">
    <location>
        <position position="75"/>
    </location>
</feature>
<dbReference type="Proteomes" id="UP000219994">
    <property type="component" value="Unassembled WGS sequence"/>
</dbReference>
<evidence type="ECO:0000313" key="3">
    <source>
        <dbReference type="EMBL" id="PDQ34199.1"/>
    </source>
</evidence>
<comment type="caution">
    <text evidence="3">The sequence shown here is derived from an EMBL/GenBank/DDBJ whole genome shotgun (WGS) entry which is preliminary data.</text>
</comment>
<reference evidence="4" key="1">
    <citation type="submission" date="2017-03" db="EMBL/GenBank/DDBJ databases">
        <authorList>
            <person name="Lund M.B."/>
        </authorList>
    </citation>
    <scope>NUCLEOTIDE SEQUENCE [LARGE SCALE GENOMIC DNA]</scope>
</reference>
<evidence type="ECO:0000313" key="4">
    <source>
        <dbReference type="Proteomes" id="UP000219994"/>
    </source>
</evidence>
<dbReference type="EMBL" id="NAEP01000062">
    <property type="protein sequence ID" value="PDQ34199.1"/>
    <property type="molecule type" value="Genomic_DNA"/>
</dbReference>
<protein>
    <submittedName>
        <fullName evidence="3">IS481 family transposase</fullName>
    </submittedName>
</protein>
<dbReference type="AlphaFoldDB" id="A0A2A6FN63"/>
<name>A0A2A6FN63_9MICO</name>
<accession>A0A2A6FN63</accession>